<dbReference type="VEuPathDB" id="TriTrypDB:LpyrH10_38_0570"/>
<protein>
    <submittedName>
        <fullName evidence="2">Uncharacterized protein</fullName>
    </submittedName>
</protein>
<organism evidence="2 3">
    <name type="scientific">Leptomonas pyrrhocoris</name>
    <name type="common">Firebug parasite</name>
    <dbReference type="NCBI Taxonomy" id="157538"/>
    <lineage>
        <taxon>Eukaryota</taxon>
        <taxon>Discoba</taxon>
        <taxon>Euglenozoa</taxon>
        <taxon>Kinetoplastea</taxon>
        <taxon>Metakinetoplastina</taxon>
        <taxon>Trypanosomatida</taxon>
        <taxon>Trypanosomatidae</taxon>
        <taxon>Leishmaniinae</taxon>
        <taxon>Leptomonas</taxon>
    </lineage>
</organism>
<dbReference type="GeneID" id="26910298"/>
<gene>
    <name evidence="2" type="ORF">ABB37_10018</name>
</gene>
<dbReference type="RefSeq" id="XP_015651768.1">
    <property type="nucleotide sequence ID" value="XM_015809728.1"/>
</dbReference>
<dbReference type="OMA" id="VHVLTIH"/>
<dbReference type="Proteomes" id="UP000037923">
    <property type="component" value="Unassembled WGS sequence"/>
</dbReference>
<dbReference type="AlphaFoldDB" id="A0A0M9FPL5"/>
<feature type="region of interest" description="Disordered" evidence="1">
    <location>
        <begin position="260"/>
        <end position="284"/>
    </location>
</feature>
<evidence type="ECO:0000313" key="3">
    <source>
        <dbReference type="Proteomes" id="UP000037923"/>
    </source>
</evidence>
<dbReference type="OrthoDB" id="272826at2759"/>
<name>A0A0M9FPL5_LEPPY</name>
<feature type="region of interest" description="Disordered" evidence="1">
    <location>
        <begin position="65"/>
        <end position="94"/>
    </location>
</feature>
<comment type="caution">
    <text evidence="2">The sequence shown here is derived from an EMBL/GenBank/DDBJ whole genome shotgun (WGS) entry which is preliminary data.</text>
</comment>
<evidence type="ECO:0000313" key="2">
    <source>
        <dbReference type="EMBL" id="KPA73329.1"/>
    </source>
</evidence>
<dbReference type="EMBL" id="LGTL01000038">
    <property type="protein sequence ID" value="KPA73329.1"/>
    <property type="molecule type" value="Genomic_DNA"/>
</dbReference>
<accession>A0A0M9FPL5</accession>
<sequence length="659" mass="69868">MSEFRSLFLPISEAEQAVFASVFPLLLTVPCFIEGAAASAAGEHHTSSGNPHTHTNAAATAPAATYSPAEGHGSHTDGNASAVAHPSAAEVQAQRGGPPRSLVFAVGSARADALLVVLRSAEVVVFGLDRRHCPPYEFYRMRPLPDTQQLQDARKSKSKSSEAAEATCASLLPLSISYCCRIAVPSEGSGGDDGRGGTGGHRNAEETAKGDEIFIRGLVGSSDGRVSLFSDVAYTFSFAAHEVAVAQVDAVLLPPCSLSPPSANEASNTNGHRNGSPFRSSSAEPVTFATNGRVREVPAPQQQGRDNLQRAMQRLGIVSSGTDGVIMLWRCIDGSMSPTVLLRFSSFGRRVPYTTYHPSALSALFSVTAPQSSREAAIDAELCCPPSCLVHPTSLHAHGVRVRQFASLATSVPSPSSASSESNEKAAGLAEAARHAAPTWLRLPMPGSWTTAVTAMATHNGITLVAREASLFSMVRFNAQAAVRLWKAESSITQIVLQDTLALAVCARTGAVHVLTIHPVTGRGVHQRTFYSYKNRRILHVSLHEASLLMSIVDVCGSTELVQLPSDVLLRRHAHPLQGGYTLGSAERLNLLASMAALQVKVSIEDVKGADAKAGAGEEATSMYEANAALDQLNEHLLLARLAVPEECDRYMTPNHHVF</sequence>
<reference evidence="2 3" key="1">
    <citation type="submission" date="2015-07" db="EMBL/GenBank/DDBJ databases">
        <title>High-quality genome of monoxenous trypanosomatid Leptomonas pyrrhocoris.</title>
        <authorList>
            <person name="Flegontov P."/>
            <person name="Butenko A."/>
            <person name="Firsov S."/>
            <person name="Vlcek C."/>
            <person name="Logacheva M.D."/>
            <person name="Field M."/>
            <person name="Filatov D."/>
            <person name="Flegontova O."/>
            <person name="Gerasimov E."/>
            <person name="Jackson A.P."/>
            <person name="Kelly S."/>
            <person name="Opperdoes F."/>
            <person name="O'Reilly A."/>
            <person name="Votypka J."/>
            <person name="Yurchenko V."/>
            <person name="Lukes J."/>
        </authorList>
    </citation>
    <scope>NUCLEOTIDE SEQUENCE [LARGE SCALE GENOMIC DNA]</scope>
    <source>
        <strain evidence="2">H10</strain>
    </source>
</reference>
<feature type="compositionally biased region" description="Polar residues" evidence="1">
    <location>
        <begin position="264"/>
        <end position="284"/>
    </location>
</feature>
<keyword evidence="3" id="KW-1185">Reference proteome</keyword>
<evidence type="ECO:0000256" key="1">
    <source>
        <dbReference type="SAM" id="MobiDB-lite"/>
    </source>
</evidence>
<proteinExistence type="predicted"/>